<sequence>MENETQAEGLATRYGSKSVTIRGKDCLNCQHLVVKMGDVRCTKHKLHRNSREMELYWGDLEYGKVRKFLKDRAGHCRTFESMGEEEEE</sequence>
<evidence type="ECO:0000313" key="1">
    <source>
        <dbReference type="EMBL" id="MBV6343387.1"/>
    </source>
</evidence>
<keyword evidence="2" id="KW-1185">Reference proteome</keyword>
<protein>
    <submittedName>
        <fullName evidence="1">Uncharacterized protein</fullName>
    </submittedName>
</protein>
<organism evidence="1 2">
    <name type="scientific">Candidatus Magnetobacterium casense</name>
    <dbReference type="NCBI Taxonomy" id="1455061"/>
    <lineage>
        <taxon>Bacteria</taxon>
        <taxon>Pseudomonadati</taxon>
        <taxon>Nitrospirota</taxon>
        <taxon>Thermodesulfovibrionia</taxon>
        <taxon>Thermodesulfovibrionales</taxon>
        <taxon>Candidatus Magnetobacteriaceae</taxon>
        <taxon>Candidatus Magnetobacterium</taxon>
    </lineage>
</organism>
<comment type="caution">
    <text evidence="1">The sequence shown here is derived from an EMBL/GenBank/DDBJ whole genome shotgun (WGS) entry which is preliminary data.</text>
</comment>
<name>A0ABS6S421_9BACT</name>
<reference evidence="1 2" key="1">
    <citation type="journal article" date="2020" name="J Geophys Res Biogeosci">
        <title>Magnetotaxis as an Adaptation to Enable Bacterial Shuttling of Microbial Sulfur and Sulfur Cycling Across Aquatic Oxic#Anoxic Interfaces.</title>
        <authorList>
            <person name="Li J."/>
            <person name="Liu P."/>
            <person name="Wang J."/>
            <person name="Roberts A.P."/>
            <person name="Pan Y."/>
        </authorList>
    </citation>
    <scope>NUCLEOTIDE SEQUENCE [LARGE SCALE GENOMIC DNA]</scope>
    <source>
        <strain evidence="1 2">MYR-1_YQ</strain>
    </source>
</reference>
<dbReference type="Proteomes" id="UP001196980">
    <property type="component" value="Unassembled WGS sequence"/>
</dbReference>
<gene>
    <name evidence="1" type="ORF">HWQ67_17565</name>
</gene>
<evidence type="ECO:0000313" key="2">
    <source>
        <dbReference type="Proteomes" id="UP001196980"/>
    </source>
</evidence>
<dbReference type="RefSeq" id="WP_218254004.1">
    <property type="nucleotide sequence ID" value="NZ_JABXWD010000566.1"/>
</dbReference>
<accession>A0ABS6S421</accession>
<dbReference type="EMBL" id="JABXWD010000566">
    <property type="protein sequence ID" value="MBV6343387.1"/>
    <property type="molecule type" value="Genomic_DNA"/>
</dbReference>
<proteinExistence type="predicted"/>